<accession>A0AAU2A8G4</accession>
<dbReference type="PROSITE" id="PS51257">
    <property type="entry name" value="PROKAR_LIPOPROTEIN"/>
    <property type="match status" value="1"/>
</dbReference>
<sequence>MRARSLFPAVLAAVLFGLTGCGSDGGTGSGSAAQVVPSKTAAQVPQALRFTGTTVDGKTFAGKPAVL</sequence>
<organism evidence="1">
    <name type="scientific">Streptomyces sp. NBC_00093</name>
    <dbReference type="NCBI Taxonomy" id="2975649"/>
    <lineage>
        <taxon>Bacteria</taxon>
        <taxon>Bacillati</taxon>
        <taxon>Actinomycetota</taxon>
        <taxon>Actinomycetes</taxon>
        <taxon>Kitasatosporales</taxon>
        <taxon>Streptomycetaceae</taxon>
        <taxon>Streptomyces</taxon>
    </lineage>
</organism>
<protein>
    <submittedName>
        <fullName evidence="1">Uncharacterized protein</fullName>
    </submittedName>
</protein>
<dbReference type="AlphaFoldDB" id="A0AAU2A8G4"/>
<name>A0AAU2A8G4_9ACTN</name>
<gene>
    <name evidence="1" type="ORF">OHA22_31930</name>
</gene>
<dbReference type="EMBL" id="CP108222">
    <property type="protein sequence ID" value="WTT19806.1"/>
    <property type="molecule type" value="Genomic_DNA"/>
</dbReference>
<reference evidence="1" key="1">
    <citation type="submission" date="2022-10" db="EMBL/GenBank/DDBJ databases">
        <title>The complete genomes of actinobacterial strains from the NBC collection.</title>
        <authorList>
            <person name="Joergensen T.S."/>
            <person name="Alvarez Arevalo M."/>
            <person name="Sterndorff E.B."/>
            <person name="Faurdal D."/>
            <person name="Vuksanovic O."/>
            <person name="Mourched A.-S."/>
            <person name="Charusanti P."/>
            <person name="Shaw S."/>
            <person name="Blin K."/>
            <person name="Weber T."/>
        </authorList>
    </citation>
    <scope>NUCLEOTIDE SEQUENCE</scope>
    <source>
        <strain evidence="1">NBC_00093</strain>
    </source>
</reference>
<evidence type="ECO:0000313" key="1">
    <source>
        <dbReference type="EMBL" id="WTT19806.1"/>
    </source>
</evidence>
<proteinExistence type="predicted"/>